<dbReference type="Proteomes" id="UP000288216">
    <property type="component" value="Unassembled WGS sequence"/>
</dbReference>
<reference evidence="1 2" key="1">
    <citation type="journal article" date="2018" name="Nat. Ecol. Evol.">
        <title>Shark genomes provide insights into elasmobranch evolution and the origin of vertebrates.</title>
        <authorList>
            <person name="Hara Y"/>
            <person name="Yamaguchi K"/>
            <person name="Onimaru K"/>
            <person name="Kadota M"/>
            <person name="Koyanagi M"/>
            <person name="Keeley SD"/>
            <person name="Tatsumi K"/>
            <person name="Tanaka K"/>
            <person name="Motone F"/>
            <person name="Kageyama Y"/>
            <person name="Nozu R"/>
            <person name="Adachi N"/>
            <person name="Nishimura O"/>
            <person name="Nakagawa R"/>
            <person name="Tanegashima C"/>
            <person name="Kiyatake I"/>
            <person name="Matsumoto R"/>
            <person name="Murakumo K"/>
            <person name="Nishida K"/>
            <person name="Terakita A"/>
            <person name="Kuratani S"/>
            <person name="Sato K"/>
            <person name="Hyodo S Kuraku.S."/>
        </authorList>
    </citation>
    <scope>NUCLEOTIDE SEQUENCE [LARGE SCALE GENOMIC DNA]</scope>
</reference>
<name>A0A401QH54_SCYTO</name>
<dbReference type="PANTHER" id="PTHR35842:SF1">
    <property type="entry name" value="SI:CH211-67E16.11"/>
    <property type="match status" value="1"/>
</dbReference>
<protein>
    <submittedName>
        <fullName evidence="1">Uncharacterized protein</fullName>
    </submittedName>
</protein>
<gene>
    <name evidence="1" type="ORF">scyTo_0025276</name>
</gene>
<organism evidence="1 2">
    <name type="scientific">Scyliorhinus torazame</name>
    <name type="common">Cloudy catshark</name>
    <name type="synonym">Catulus torazame</name>
    <dbReference type="NCBI Taxonomy" id="75743"/>
    <lineage>
        <taxon>Eukaryota</taxon>
        <taxon>Metazoa</taxon>
        <taxon>Chordata</taxon>
        <taxon>Craniata</taxon>
        <taxon>Vertebrata</taxon>
        <taxon>Chondrichthyes</taxon>
        <taxon>Elasmobranchii</taxon>
        <taxon>Galeomorphii</taxon>
        <taxon>Galeoidea</taxon>
        <taxon>Carcharhiniformes</taxon>
        <taxon>Scyliorhinidae</taxon>
        <taxon>Scyliorhinus</taxon>
    </lineage>
</organism>
<evidence type="ECO:0000313" key="1">
    <source>
        <dbReference type="EMBL" id="GCB84705.1"/>
    </source>
</evidence>
<sequence length="96" mass="10958">MLRRNGFRRENIKIFFAGDGQIPERAGLLIPPDVFFPVDEETEDIYPATEKVMIRSYISYICRAVSCADSLVLYLNSPTRNDGTMLLWDVNKNGIV</sequence>
<keyword evidence="2" id="KW-1185">Reference proteome</keyword>
<dbReference type="OMA" id="SMHCADS"/>
<proteinExistence type="predicted"/>
<accession>A0A401QH54</accession>
<evidence type="ECO:0000313" key="2">
    <source>
        <dbReference type="Proteomes" id="UP000288216"/>
    </source>
</evidence>
<comment type="caution">
    <text evidence="1">The sequence shown here is derived from an EMBL/GenBank/DDBJ whole genome shotgun (WGS) entry which is preliminary data.</text>
</comment>
<dbReference type="STRING" id="75743.A0A401QH54"/>
<dbReference type="EMBL" id="BFAA01080933">
    <property type="protein sequence ID" value="GCB84705.1"/>
    <property type="molecule type" value="Genomic_DNA"/>
</dbReference>
<feature type="non-terminal residue" evidence="1">
    <location>
        <position position="96"/>
    </location>
</feature>
<dbReference type="OrthoDB" id="6132489at2759"/>
<dbReference type="PANTHER" id="PTHR35842">
    <property type="entry name" value="SI:CH211-67E16.11"/>
    <property type="match status" value="1"/>
</dbReference>
<dbReference type="AlphaFoldDB" id="A0A401QH54"/>